<evidence type="ECO:0000313" key="3">
    <source>
        <dbReference type="EMBL" id="KXA61872.1"/>
    </source>
</evidence>
<reference evidence="3 4" key="1">
    <citation type="submission" date="2016-01" db="EMBL/GenBank/DDBJ databases">
        <authorList>
            <person name="Oliw E.H."/>
        </authorList>
    </citation>
    <scope>NUCLEOTIDE SEQUENCE [LARGE SCALE GENOMIC DNA]</scope>
    <source>
        <strain evidence="3 4">CMW7705B</strain>
    </source>
</reference>
<dbReference type="EMBL" id="LRQR01000034">
    <property type="protein sequence ID" value="KXA61872.1"/>
    <property type="molecule type" value="Genomic_DNA"/>
</dbReference>
<dbReference type="PANTHER" id="PTHR35604:SF2">
    <property type="entry name" value="TRANSPOSASE INSH FOR INSERTION SEQUENCE ELEMENT IS5A-RELATED"/>
    <property type="match status" value="1"/>
</dbReference>
<sequence>MMLDNQLTMDVSPYSSLYDIVVPKTHFLRQLTELCDFSFIYDELEKNYRPDFGRKAYSPIMMFKYLLLKDIYKLSDADVVGRSLSDMAFKFFLGLAPEDSVIEPSSLTKFRKLRIKDDKLLDVLIQKSVQIALEHNLIKSKILIVDATHTKSHYNHKKPQEILRERSKALRKTIYQHSEDIKIEFPKKPQEDNLEAELAYTEELMAVVEKHEELLALPAVSQKFNYLKEAVEDDLEHLEASVKEEARLGHKTADSSFYGYKSHIAMTDERIITACVVTSGEQSDGKYLPELYAKTKENSLDIETIIGDAAYSGKDNIQLSRKEKIHLVSKLNPSVSKGYRKEEDAFEFNKDAGLFVCPEGHMAVRKARTGKKHQNKNQVVTHYFDIEKCKSCLSKEGCYKEGAKSKTYSIAIKSDDHLFQKKFQETPYFKEMARHRYKIEAKNAELKQRHGFDVARASGLFSMELQAATTIFVVNMKRIMTLINTK</sequence>
<dbReference type="PANTHER" id="PTHR35604">
    <property type="entry name" value="TRANSPOSASE INSH FOR INSERTION SEQUENCE ELEMENT IS5A-RELATED"/>
    <property type="match status" value="1"/>
</dbReference>
<dbReference type="PATRIC" id="fig|28037.231.peg.510"/>
<dbReference type="InterPro" id="IPR002559">
    <property type="entry name" value="Transposase_11"/>
</dbReference>
<evidence type="ECO:0000259" key="1">
    <source>
        <dbReference type="Pfam" id="PF01609"/>
    </source>
</evidence>
<dbReference type="InterPro" id="IPR047629">
    <property type="entry name" value="IS1182_transpos"/>
</dbReference>
<dbReference type="GO" id="GO:0003677">
    <property type="term" value="F:DNA binding"/>
    <property type="evidence" value="ECO:0007669"/>
    <property type="project" value="InterPro"/>
</dbReference>
<organism evidence="3 4">
    <name type="scientific">Streptococcus mitis</name>
    <dbReference type="NCBI Taxonomy" id="28037"/>
    <lineage>
        <taxon>Bacteria</taxon>
        <taxon>Bacillati</taxon>
        <taxon>Bacillota</taxon>
        <taxon>Bacilli</taxon>
        <taxon>Lactobacillales</taxon>
        <taxon>Streptococcaceae</taxon>
        <taxon>Streptococcus</taxon>
        <taxon>Streptococcus mitis group</taxon>
    </lineage>
</organism>
<dbReference type="InterPro" id="IPR008490">
    <property type="entry name" value="Transposase_InsH_N"/>
</dbReference>
<dbReference type="NCBIfam" id="NF033551">
    <property type="entry name" value="transpos_IS1182"/>
    <property type="match status" value="1"/>
</dbReference>
<protein>
    <submittedName>
        <fullName evidence="3">Transposase, IS4 family</fullName>
    </submittedName>
</protein>
<comment type="caution">
    <text evidence="3">The sequence shown here is derived from an EMBL/GenBank/DDBJ whole genome shotgun (WGS) entry which is preliminary data.</text>
</comment>
<dbReference type="Pfam" id="PF05598">
    <property type="entry name" value="DUF772"/>
    <property type="match status" value="1"/>
</dbReference>
<name>A0A133S111_STRMT</name>
<dbReference type="Pfam" id="PF01609">
    <property type="entry name" value="DDE_Tnp_1"/>
    <property type="match status" value="1"/>
</dbReference>
<dbReference type="Proteomes" id="UP000070065">
    <property type="component" value="Unassembled WGS sequence"/>
</dbReference>
<evidence type="ECO:0000313" key="4">
    <source>
        <dbReference type="Proteomes" id="UP000070065"/>
    </source>
</evidence>
<evidence type="ECO:0000259" key="2">
    <source>
        <dbReference type="Pfam" id="PF05598"/>
    </source>
</evidence>
<feature type="domain" description="Transposase IS4-like" evidence="1">
    <location>
        <begin position="244"/>
        <end position="476"/>
    </location>
</feature>
<dbReference type="GO" id="GO:0004803">
    <property type="term" value="F:transposase activity"/>
    <property type="evidence" value="ECO:0007669"/>
    <property type="project" value="InterPro"/>
</dbReference>
<feature type="domain" description="Transposase InsH N-terminal" evidence="2">
    <location>
        <begin position="21"/>
        <end position="112"/>
    </location>
</feature>
<proteinExistence type="predicted"/>
<dbReference type="AlphaFoldDB" id="A0A133S111"/>
<dbReference type="GO" id="GO:0006313">
    <property type="term" value="P:DNA transposition"/>
    <property type="evidence" value="ECO:0007669"/>
    <property type="project" value="InterPro"/>
</dbReference>
<gene>
    <name evidence="3" type="ORF">HMPREF3228_00513</name>
</gene>
<accession>A0A133S111</accession>